<reference evidence="2" key="1">
    <citation type="submission" date="2022-01" db="EMBL/GenBank/DDBJ databases">
        <title>Comparative genomics reveals a dynamic genome evolution in the ectomycorrhizal milk-cap (Lactarius) mushrooms.</title>
        <authorList>
            <consortium name="DOE Joint Genome Institute"/>
            <person name="Lebreton A."/>
            <person name="Tang N."/>
            <person name="Kuo A."/>
            <person name="LaButti K."/>
            <person name="Drula E."/>
            <person name="Barry K."/>
            <person name="Clum A."/>
            <person name="Lipzen A."/>
            <person name="Mousain D."/>
            <person name="Ng V."/>
            <person name="Wang R."/>
            <person name="Wang X."/>
            <person name="Dai Y."/>
            <person name="Henrissat B."/>
            <person name="Grigoriev I.V."/>
            <person name="Guerin-Laguette A."/>
            <person name="Yu F."/>
            <person name="Martin F.M."/>
        </authorList>
    </citation>
    <scope>NUCLEOTIDE SEQUENCE</scope>
    <source>
        <strain evidence="2">QP</strain>
    </source>
</reference>
<evidence type="ECO:0000259" key="1">
    <source>
        <dbReference type="Pfam" id="PF20149"/>
    </source>
</evidence>
<dbReference type="Proteomes" id="UP001201163">
    <property type="component" value="Unassembled WGS sequence"/>
</dbReference>
<proteinExistence type="predicted"/>
<protein>
    <recommendedName>
        <fullName evidence="1">DUF6532 domain-containing protein</fullName>
    </recommendedName>
</protein>
<gene>
    <name evidence="2" type="ORF">EDB92DRAFT_1862468</name>
</gene>
<dbReference type="EMBL" id="JAKELL010000028">
    <property type="protein sequence ID" value="KAH8990991.1"/>
    <property type="molecule type" value="Genomic_DNA"/>
</dbReference>
<organism evidence="2 3">
    <name type="scientific">Lactarius akahatsu</name>
    <dbReference type="NCBI Taxonomy" id="416441"/>
    <lineage>
        <taxon>Eukaryota</taxon>
        <taxon>Fungi</taxon>
        <taxon>Dikarya</taxon>
        <taxon>Basidiomycota</taxon>
        <taxon>Agaricomycotina</taxon>
        <taxon>Agaricomycetes</taxon>
        <taxon>Russulales</taxon>
        <taxon>Russulaceae</taxon>
        <taxon>Lactarius</taxon>
    </lineage>
</organism>
<feature type="domain" description="DUF6532" evidence="1">
    <location>
        <begin position="185"/>
        <end position="267"/>
    </location>
</feature>
<evidence type="ECO:0000313" key="2">
    <source>
        <dbReference type="EMBL" id="KAH8990991.1"/>
    </source>
</evidence>
<dbReference type="InterPro" id="IPR045341">
    <property type="entry name" value="DUF6532"/>
</dbReference>
<evidence type="ECO:0000313" key="3">
    <source>
        <dbReference type="Proteomes" id="UP001201163"/>
    </source>
</evidence>
<comment type="caution">
    <text evidence="2">The sequence shown here is derived from an EMBL/GenBank/DDBJ whole genome shotgun (WGS) entry which is preliminary data.</text>
</comment>
<dbReference type="AlphaFoldDB" id="A0AAD4LGL0"/>
<keyword evidence="3" id="KW-1185">Reference proteome</keyword>
<name>A0AAD4LGL0_9AGAM</name>
<sequence>MSNLLPSAQARRGDENLDRARSLRDQFREMIPNDGMVSLQNRITMTTEMRVGLDSKRGLSKWSHARTYRKHAEETLHLVKTASDRARDAEFGGPQDGTYDEQMRRTIDAAEATYRCFLSSKDAFPTPEQASNWAKSVWPVASTKTGTRLNPPDDLADRLTIVVSRLRPLVTKFYGTDTTFINGEHGIPYRHPIIQQCINVVWFGDRHGEGVRFPNEFNPMPYEAVALVLTAIECCLDEWSNGVQTELPFTYERYKVTYMSYLTALKALTQQGLDTRHCDPLHQLRRDFYEEGR</sequence>
<accession>A0AAD4LGL0</accession>
<dbReference type="Pfam" id="PF20149">
    <property type="entry name" value="DUF6532"/>
    <property type="match status" value="1"/>
</dbReference>